<reference evidence="2 3" key="1">
    <citation type="submission" date="2018-12" db="EMBL/GenBank/DDBJ databases">
        <authorList>
            <consortium name="Pathogen Informatics"/>
        </authorList>
    </citation>
    <scope>NUCLEOTIDE SEQUENCE [LARGE SCALE GENOMIC DNA]</scope>
    <source>
        <strain evidence="2 3">NCTC9695</strain>
    </source>
</reference>
<feature type="compositionally biased region" description="Pro residues" evidence="1">
    <location>
        <begin position="1"/>
        <end position="11"/>
    </location>
</feature>
<accession>A0A3S4IHT8</accession>
<proteinExistence type="predicted"/>
<evidence type="ECO:0000256" key="1">
    <source>
        <dbReference type="SAM" id="MobiDB-lite"/>
    </source>
</evidence>
<name>A0A3S4IHT8_CHRVL</name>
<protein>
    <submittedName>
        <fullName evidence="2">Uncharacterized protein</fullName>
    </submittedName>
</protein>
<feature type="compositionally biased region" description="Low complexity" evidence="1">
    <location>
        <begin position="68"/>
        <end position="81"/>
    </location>
</feature>
<dbReference type="EMBL" id="LR134182">
    <property type="protein sequence ID" value="VEB43889.1"/>
    <property type="molecule type" value="Genomic_DNA"/>
</dbReference>
<dbReference type="AlphaFoldDB" id="A0A3S4IHT8"/>
<sequence>MRPSQPSPIISPPLSGAGSTRAPVARPTGFLNGIRKDTSRRKPTTCACSQPPPAVSTRQRWPVCSGQPTLSSSKPLTPTSLPLTVATGVSGTESWLSA</sequence>
<gene>
    <name evidence="2" type="ORF">NCTC9695_04356</name>
</gene>
<dbReference type="Proteomes" id="UP000275777">
    <property type="component" value="Chromosome"/>
</dbReference>
<organism evidence="2 3">
    <name type="scientific">Chromobacterium violaceum</name>
    <dbReference type="NCBI Taxonomy" id="536"/>
    <lineage>
        <taxon>Bacteria</taxon>
        <taxon>Pseudomonadati</taxon>
        <taxon>Pseudomonadota</taxon>
        <taxon>Betaproteobacteria</taxon>
        <taxon>Neisseriales</taxon>
        <taxon>Chromobacteriaceae</taxon>
        <taxon>Chromobacterium</taxon>
    </lineage>
</organism>
<evidence type="ECO:0000313" key="3">
    <source>
        <dbReference type="Proteomes" id="UP000275777"/>
    </source>
</evidence>
<feature type="region of interest" description="Disordered" evidence="1">
    <location>
        <begin position="1"/>
        <end position="81"/>
    </location>
</feature>
<evidence type="ECO:0000313" key="2">
    <source>
        <dbReference type="EMBL" id="VEB43889.1"/>
    </source>
</evidence>